<keyword evidence="4" id="KW-1134">Transmembrane beta strand</keyword>
<comment type="caution">
    <text evidence="10">The sequence shown here is derived from an EMBL/GenBank/DDBJ whole genome shotgun (WGS) entry which is preliminary data.</text>
</comment>
<keyword evidence="3" id="KW-0813">Transport</keyword>
<keyword evidence="11" id="KW-1185">Reference proteome</keyword>
<name>L8JRT8_9BACT</name>
<dbReference type="RefSeq" id="WP_009581497.1">
    <property type="nucleotide sequence ID" value="NZ_AMZN01000056.1"/>
</dbReference>
<organism evidence="10 11">
    <name type="scientific">Fulvivirga imtechensis AK7</name>
    <dbReference type="NCBI Taxonomy" id="1237149"/>
    <lineage>
        <taxon>Bacteria</taxon>
        <taxon>Pseudomonadati</taxon>
        <taxon>Bacteroidota</taxon>
        <taxon>Cytophagia</taxon>
        <taxon>Cytophagales</taxon>
        <taxon>Fulvivirgaceae</taxon>
        <taxon>Fulvivirga</taxon>
    </lineage>
</organism>
<feature type="signal peptide" evidence="9">
    <location>
        <begin position="1"/>
        <end position="21"/>
    </location>
</feature>
<dbReference type="GO" id="GO:1990281">
    <property type="term" value="C:efflux pump complex"/>
    <property type="evidence" value="ECO:0007669"/>
    <property type="project" value="TreeGrafter"/>
</dbReference>
<evidence type="ECO:0000313" key="11">
    <source>
        <dbReference type="Proteomes" id="UP000011135"/>
    </source>
</evidence>
<keyword evidence="6" id="KW-0472">Membrane</keyword>
<feature type="chain" id="PRO_5003994015" evidence="9">
    <location>
        <begin position="22"/>
        <end position="451"/>
    </location>
</feature>
<dbReference type="EMBL" id="AMZN01000056">
    <property type="protein sequence ID" value="ELR70082.1"/>
    <property type="molecule type" value="Genomic_DNA"/>
</dbReference>
<evidence type="ECO:0000256" key="5">
    <source>
        <dbReference type="ARBA" id="ARBA00022692"/>
    </source>
</evidence>
<dbReference type="Pfam" id="PF02321">
    <property type="entry name" value="OEP"/>
    <property type="match status" value="2"/>
</dbReference>
<evidence type="ECO:0000256" key="3">
    <source>
        <dbReference type="ARBA" id="ARBA00022448"/>
    </source>
</evidence>
<dbReference type="STRING" id="1237149.C900_04079"/>
<dbReference type="GO" id="GO:0009279">
    <property type="term" value="C:cell outer membrane"/>
    <property type="evidence" value="ECO:0007669"/>
    <property type="project" value="UniProtKB-SubCell"/>
</dbReference>
<dbReference type="eggNOG" id="COG1538">
    <property type="taxonomic scope" value="Bacteria"/>
</dbReference>
<evidence type="ECO:0000256" key="6">
    <source>
        <dbReference type="ARBA" id="ARBA00023136"/>
    </source>
</evidence>
<evidence type="ECO:0000256" key="2">
    <source>
        <dbReference type="ARBA" id="ARBA00007613"/>
    </source>
</evidence>
<dbReference type="PANTHER" id="PTHR30026:SF20">
    <property type="entry name" value="OUTER MEMBRANE PROTEIN TOLC"/>
    <property type="match status" value="1"/>
</dbReference>
<gene>
    <name evidence="10" type="ORF">C900_04079</name>
</gene>
<evidence type="ECO:0000256" key="4">
    <source>
        <dbReference type="ARBA" id="ARBA00022452"/>
    </source>
</evidence>
<dbReference type="PANTHER" id="PTHR30026">
    <property type="entry name" value="OUTER MEMBRANE PROTEIN TOLC"/>
    <property type="match status" value="1"/>
</dbReference>
<dbReference type="OrthoDB" id="9811587at2"/>
<dbReference type="InterPro" id="IPR051906">
    <property type="entry name" value="TolC-like"/>
</dbReference>
<dbReference type="GO" id="GO:0015562">
    <property type="term" value="F:efflux transmembrane transporter activity"/>
    <property type="evidence" value="ECO:0007669"/>
    <property type="project" value="InterPro"/>
</dbReference>
<sequence length="451" mass="50752">MINRISLTTTLIVLLCSAAFGQEGTTIDSPLTFKEAVKLALENNISLKQQQNQLSSASMSKTSNLLQMGPSLSITGNTGRNDGNSFNQQEGRVVNGLLDFTNATFRASMPLFQGFNQLNSYKASKYRFEAQIETVERTKEDIIQLVTTRYLQCLLDTELVKIAERNMETQQTQLQQINLHVEAGSRAAVDATNQEYQLKNAELNLLRAKNALRNDKAQLAQTLQLDPLINFNIEEPAWNVNEVNANVSSDELYAIAVENRSDLAGAKHNESSMEFNYRAMKGNYYPSISAFFNYGSAYNYIHGGTNRNFEQQFLEDNVQKTYGISFTIPIFNGLLTRSNVVQSKVTYENAALDVENLELQVKSQVLLAYQNLQDAVTTYQVAQTQLEAAELSFELGRERYELGISNLVEYTQANQDLVQAQTDFARAKYTLMFQELLLDYSTGTLSFEDLK</sequence>
<evidence type="ECO:0000256" key="1">
    <source>
        <dbReference type="ARBA" id="ARBA00004442"/>
    </source>
</evidence>
<protein>
    <submittedName>
        <fullName evidence="10">Outer membrane efflux protein</fullName>
    </submittedName>
</protein>
<dbReference type="SUPFAM" id="SSF56954">
    <property type="entry name" value="Outer membrane efflux proteins (OEP)"/>
    <property type="match status" value="1"/>
</dbReference>
<evidence type="ECO:0000256" key="8">
    <source>
        <dbReference type="SAM" id="Coils"/>
    </source>
</evidence>
<proteinExistence type="inferred from homology"/>
<keyword evidence="9" id="KW-0732">Signal</keyword>
<dbReference type="AlphaFoldDB" id="L8JRT8"/>
<evidence type="ECO:0000256" key="7">
    <source>
        <dbReference type="ARBA" id="ARBA00023237"/>
    </source>
</evidence>
<reference evidence="10 11" key="1">
    <citation type="submission" date="2012-12" db="EMBL/GenBank/DDBJ databases">
        <title>Genome assembly of Fulvivirga imtechensis AK7.</title>
        <authorList>
            <person name="Nupur N."/>
            <person name="Khatri I."/>
            <person name="Kumar R."/>
            <person name="Subramanian S."/>
            <person name="Pinnaka A."/>
        </authorList>
    </citation>
    <scope>NUCLEOTIDE SEQUENCE [LARGE SCALE GENOMIC DNA]</scope>
    <source>
        <strain evidence="10 11">AK7</strain>
    </source>
</reference>
<dbReference type="Gene3D" id="1.20.1600.10">
    <property type="entry name" value="Outer membrane efflux proteins (OEP)"/>
    <property type="match status" value="1"/>
</dbReference>
<comment type="similarity">
    <text evidence="2">Belongs to the outer membrane factor (OMF) (TC 1.B.17) family.</text>
</comment>
<accession>L8JRT8</accession>
<keyword evidence="5" id="KW-0812">Transmembrane</keyword>
<dbReference type="InterPro" id="IPR003423">
    <property type="entry name" value="OMP_efflux"/>
</dbReference>
<evidence type="ECO:0000256" key="9">
    <source>
        <dbReference type="SAM" id="SignalP"/>
    </source>
</evidence>
<dbReference type="GO" id="GO:0015288">
    <property type="term" value="F:porin activity"/>
    <property type="evidence" value="ECO:0007669"/>
    <property type="project" value="TreeGrafter"/>
</dbReference>
<keyword evidence="8" id="KW-0175">Coiled coil</keyword>
<evidence type="ECO:0000313" key="10">
    <source>
        <dbReference type="EMBL" id="ELR70082.1"/>
    </source>
</evidence>
<feature type="coiled-coil region" evidence="8">
    <location>
        <begin position="160"/>
        <end position="218"/>
    </location>
</feature>
<dbReference type="Proteomes" id="UP000011135">
    <property type="component" value="Unassembled WGS sequence"/>
</dbReference>
<comment type="subcellular location">
    <subcellularLocation>
        <location evidence="1">Cell outer membrane</location>
    </subcellularLocation>
</comment>
<keyword evidence="7" id="KW-0998">Cell outer membrane</keyword>